<reference evidence="2 3" key="1">
    <citation type="journal article" date="2015" name="Stand. Genomic Sci.">
        <title>Genomic Encyclopedia of Bacterial and Archaeal Type Strains, Phase III: the genomes of soil and plant-associated and newly described type strains.</title>
        <authorList>
            <person name="Whitman W.B."/>
            <person name="Woyke T."/>
            <person name="Klenk H.P."/>
            <person name="Zhou Y."/>
            <person name="Lilburn T.G."/>
            <person name="Beck B.J."/>
            <person name="De Vos P."/>
            <person name="Vandamme P."/>
            <person name="Eisen J.A."/>
            <person name="Garrity G."/>
            <person name="Hugenholtz P."/>
            <person name="Kyrpides N.C."/>
        </authorList>
    </citation>
    <scope>NUCLEOTIDE SEQUENCE [LARGE SCALE GENOMIC DNA]</scope>
    <source>
        <strain evidence="2 3">DSM 64</strain>
    </source>
</reference>
<sequence>MSMNKRNFVAAGMGLAGLWTATGSSHAATPAKAPSGPTLLTISGAITQSNRGALDTTIDQMMGKHGIQFDKAFALDAAALARMPAVTIKPTLEYDSKPHTLKGPLLTTVLAAAGVAAGSPVQLGLRAVDGYNVNISMADAQAYRMIVATHIDGQPMALGGLGPQWAVYDADVLPAFKDKPVKERFGLCPWGLYHIEVKKA</sequence>
<dbReference type="SUPFAM" id="SSF56524">
    <property type="entry name" value="Oxidoreductase molybdopterin-binding domain"/>
    <property type="match status" value="1"/>
</dbReference>
<dbReference type="AlphaFoldDB" id="A0A561XY01"/>
<organism evidence="2 3">
    <name type="scientific">Acidovorax delafieldii</name>
    <name type="common">Pseudomonas delafieldii</name>
    <dbReference type="NCBI Taxonomy" id="47920"/>
    <lineage>
        <taxon>Bacteria</taxon>
        <taxon>Pseudomonadati</taxon>
        <taxon>Pseudomonadota</taxon>
        <taxon>Betaproteobacteria</taxon>
        <taxon>Burkholderiales</taxon>
        <taxon>Comamonadaceae</taxon>
        <taxon>Acidovorax</taxon>
    </lineage>
</organism>
<dbReference type="Proteomes" id="UP000321485">
    <property type="component" value="Unassembled WGS sequence"/>
</dbReference>
<name>A0A561XY01_ACIDE</name>
<keyword evidence="1" id="KW-0732">Signal</keyword>
<comment type="caution">
    <text evidence="2">The sequence shown here is derived from an EMBL/GenBank/DDBJ whole genome shotgun (WGS) entry which is preliminary data.</text>
</comment>
<proteinExistence type="predicted"/>
<protein>
    <recommendedName>
        <fullName evidence="4">Molybdopterin-dependent oxidoreductase-like protein</fullName>
    </recommendedName>
</protein>
<dbReference type="PROSITE" id="PS51318">
    <property type="entry name" value="TAT"/>
    <property type="match status" value="1"/>
</dbReference>
<evidence type="ECO:0000313" key="2">
    <source>
        <dbReference type="EMBL" id="TWG40987.1"/>
    </source>
</evidence>
<gene>
    <name evidence="2" type="ORF">ATF69_0276</name>
</gene>
<evidence type="ECO:0008006" key="4">
    <source>
        <dbReference type="Google" id="ProtNLM"/>
    </source>
</evidence>
<accession>A0A561XY01</accession>
<evidence type="ECO:0000313" key="3">
    <source>
        <dbReference type="Proteomes" id="UP000321485"/>
    </source>
</evidence>
<feature type="chain" id="PRO_5021925093" description="Molybdopterin-dependent oxidoreductase-like protein" evidence="1">
    <location>
        <begin position="28"/>
        <end position="200"/>
    </location>
</feature>
<evidence type="ECO:0000256" key="1">
    <source>
        <dbReference type="SAM" id="SignalP"/>
    </source>
</evidence>
<dbReference type="InterPro" id="IPR006311">
    <property type="entry name" value="TAT_signal"/>
</dbReference>
<dbReference type="EMBL" id="VJWE01000002">
    <property type="protein sequence ID" value="TWG40987.1"/>
    <property type="molecule type" value="Genomic_DNA"/>
</dbReference>
<dbReference type="Gene3D" id="3.90.420.10">
    <property type="entry name" value="Oxidoreductase, molybdopterin-binding domain"/>
    <property type="match status" value="1"/>
</dbReference>
<feature type="signal peptide" evidence="1">
    <location>
        <begin position="1"/>
        <end position="27"/>
    </location>
</feature>
<dbReference type="InterPro" id="IPR036374">
    <property type="entry name" value="OxRdtase_Mopterin-bd_sf"/>
</dbReference>